<dbReference type="AlphaFoldDB" id="A0A5S6Q863"/>
<protein>
    <recommendedName>
        <fullName evidence="3">Chloride channel CLIC-like protein 1</fullName>
    </recommendedName>
</protein>
<proteinExistence type="inferred from homology"/>
<comment type="subcellular location">
    <subcellularLocation>
        <location evidence="1">Membrane</location>
        <topology evidence="1">Multi-pass membrane protein</topology>
    </subcellularLocation>
</comment>
<feature type="transmembrane region" description="Helical" evidence="8">
    <location>
        <begin position="217"/>
        <end position="239"/>
    </location>
</feature>
<dbReference type="GO" id="GO:0016020">
    <property type="term" value="C:membrane"/>
    <property type="evidence" value="ECO:0007669"/>
    <property type="project" value="UniProtKB-SubCell"/>
</dbReference>
<organism evidence="10 11">
    <name type="scientific">Trichuris muris</name>
    <name type="common">Mouse whipworm</name>
    <dbReference type="NCBI Taxonomy" id="70415"/>
    <lineage>
        <taxon>Eukaryota</taxon>
        <taxon>Metazoa</taxon>
        <taxon>Ecdysozoa</taxon>
        <taxon>Nematoda</taxon>
        <taxon>Enoplea</taxon>
        <taxon>Dorylaimia</taxon>
        <taxon>Trichinellida</taxon>
        <taxon>Trichuridae</taxon>
        <taxon>Trichuris</taxon>
    </lineage>
</organism>
<evidence type="ECO:0000256" key="6">
    <source>
        <dbReference type="ARBA" id="ARBA00023136"/>
    </source>
</evidence>
<feature type="region of interest" description="Disordered" evidence="7">
    <location>
        <begin position="413"/>
        <end position="446"/>
    </location>
</feature>
<dbReference type="PANTHER" id="PTHR34093:SF1">
    <property type="entry name" value="CHLORIDE CHANNEL CLIC-LIKE PROTEIN 1"/>
    <property type="match status" value="1"/>
</dbReference>
<feature type="transmembrane region" description="Helical" evidence="8">
    <location>
        <begin position="251"/>
        <end position="272"/>
    </location>
</feature>
<dbReference type="PANTHER" id="PTHR34093">
    <property type="entry name" value="CHLORIDE CHANNEL CLIC-LIKE PROTEIN 1"/>
    <property type="match status" value="1"/>
</dbReference>
<keyword evidence="9" id="KW-0732">Signal</keyword>
<evidence type="ECO:0000256" key="3">
    <source>
        <dbReference type="ARBA" id="ARBA00015571"/>
    </source>
</evidence>
<feature type="transmembrane region" description="Helical" evidence="8">
    <location>
        <begin position="380"/>
        <end position="401"/>
    </location>
</feature>
<dbReference type="Proteomes" id="UP000046395">
    <property type="component" value="Unassembled WGS sequence"/>
</dbReference>
<evidence type="ECO:0000256" key="5">
    <source>
        <dbReference type="ARBA" id="ARBA00022989"/>
    </source>
</evidence>
<evidence type="ECO:0000256" key="1">
    <source>
        <dbReference type="ARBA" id="ARBA00004141"/>
    </source>
</evidence>
<keyword evidence="6 8" id="KW-0472">Membrane</keyword>
<dbReference type="GO" id="GO:0005783">
    <property type="term" value="C:endoplasmic reticulum"/>
    <property type="evidence" value="ECO:0007669"/>
    <property type="project" value="TreeGrafter"/>
</dbReference>
<name>A0A5S6Q863_TRIMR</name>
<evidence type="ECO:0000256" key="8">
    <source>
        <dbReference type="SAM" id="Phobius"/>
    </source>
</evidence>
<sequence>MKISRRKLLYFNFGFHFLFLIFLAADSVSSASEDDAENPETSLAFSQDALLEANDKVHWIDPANMLNFDEEIAALTDKKRKLVSHDLVKNSNLVNELRASLAQCRSDLAERAITESQKRSANTDDHGTPCQNEVALIKHLLRRLLSRIPVQKGPTSRELRYVGQLEISHRQVKLLDEIMSRKAVDSKDLADALFKLDNALFAVDFAPKDEMEKPSKFPFQAALFASLPYLNLVVLVVTIVHQVVRILKMPIAHLVIWFLLVCFVLSFIWTWYHFYTVKVAESMAKMHRVSSDSCKRPNELAAWSVLKSYFNGIFGGLEDDPCFTFHKAMTVDPFWEVRPLQVLAITVTDVFLEPFVLVGERFNRFYRALFKDISLINGMFIFPCFVIVFVIVLVFLCGYKFNLFGLFSFGPSAQRRAPSQDRASPTPKVEDRPEGSTLAAGVKDAPEDIELKEAAEPAGKPADVSERLNSKE</sequence>
<dbReference type="GO" id="GO:0005254">
    <property type="term" value="F:chloride channel activity"/>
    <property type="evidence" value="ECO:0007669"/>
    <property type="project" value="TreeGrafter"/>
</dbReference>
<keyword evidence="4 8" id="KW-0812">Transmembrane</keyword>
<dbReference type="Pfam" id="PF05934">
    <property type="entry name" value="MCLC"/>
    <property type="match status" value="1"/>
</dbReference>
<reference evidence="11" key="1">
    <citation type="submission" date="2019-12" db="UniProtKB">
        <authorList>
            <consortium name="WormBaseParasite"/>
        </authorList>
    </citation>
    <scope>IDENTIFICATION</scope>
</reference>
<accession>A0A5S6Q863</accession>
<evidence type="ECO:0000256" key="2">
    <source>
        <dbReference type="ARBA" id="ARBA00005944"/>
    </source>
</evidence>
<evidence type="ECO:0000256" key="7">
    <source>
        <dbReference type="SAM" id="MobiDB-lite"/>
    </source>
</evidence>
<dbReference type="InterPro" id="IPR009231">
    <property type="entry name" value="Chloride_chnl_CLIC-like"/>
</dbReference>
<evidence type="ECO:0000313" key="11">
    <source>
        <dbReference type="WBParaSite" id="TMUE_1000003496.1"/>
    </source>
</evidence>
<keyword evidence="5 8" id="KW-1133">Transmembrane helix</keyword>
<dbReference type="STRING" id="70415.A0A5S6Q863"/>
<feature type="signal peptide" evidence="9">
    <location>
        <begin position="1"/>
        <end position="30"/>
    </location>
</feature>
<evidence type="ECO:0000313" key="10">
    <source>
        <dbReference type="Proteomes" id="UP000046395"/>
    </source>
</evidence>
<evidence type="ECO:0000256" key="9">
    <source>
        <dbReference type="SAM" id="SignalP"/>
    </source>
</evidence>
<evidence type="ECO:0000256" key="4">
    <source>
        <dbReference type="ARBA" id="ARBA00022692"/>
    </source>
</evidence>
<feature type="chain" id="PRO_5024280570" description="Chloride channel CLIC-like protein 1" evidence="9">
    <location>
        <begin position="31"/>
        <end position="472"/>
    </location>
</feature>
<comment type="similarity">
    <text evidence="2">Belongs to the chloride channel MCLC family.</text>
</comment>
<dbReference type="WBParaSite" id="TMUE_1000003496.1">
    <property type="protein sequence ID" value="TMUE_1000003496.1"/>
    <property type="gene ID" value="WBGene00302481"/>
</dbReference>
<keyword evidence="10" id="KW-1185">Reference proteome</keyword>